<proteinExistence type="predicted"/>
<organism evidence="3 4">
    <name type="scientific">Armillaria luteobubalina</name>
    <dbReference type="NCBI Taxonomy" id="153913"/>
    <lineage>
        <taxon>Eukaryota</taxon>
        <taxon>Fungi</taxon>
        <taxon>Dikarya</taxon>
        <taxon>Basidiomycota</taxon>
        <taxon>Agaricomycotina</taxon>
        <taxon>Agaricomycetes</taxon>
        <taxon>Agaricomycetidae</taxon>
        <taxon>Agaricales</taxon>
        <taxon>Marasmiineae</taxon>
        <taxon>Physalacriaceae</taxon>
        <taxon>Armillaria</taxon>
    </lineage>
</organism>
<feature type="compositionally biased region" description="Acidic residues" evidence="1">
    <location>
        <begin position="684"/>
        <end position="704"/>
    </location>
</feature>
<dbReference type="EMBL" id="JAUEPU010000014">
    <property type="protein sequence ID" value="KAK0497028.1"/>
    <property type="molecule type" value="Genomic_DNA"/>
</dbReference>
<evidence type="ECO:0000313" key="3">
    <source>
        <dbReference type="EMBL" id="KAK0497028.1"/>
    </source>
</evidence>
<protein>
    <recommendedName>
        <fullName evidence="2">F-box domain-containing protein</fullName>
    </recommendedName>
</protein>
<evidence type="ECO:0000313" key="4">
    <source>
        <dbReference type="Proteomes" id="UP001175228"/>
    </source>
</evidence>
<keyword evidence="4" id="KW-1185">Reference proteome</keyword>
<dbReference type="InterPro" id="IPR001810">
    <property type="entry name" value="F-box_dom"/>
</dbReference>
<dbReference type="AlphaFoldDB" id="A0AA39Q685"/>
<dbReference type="SUPFAM" id="SSF81383">
    <property type="entry name" value="F-box domain"/>
    <property type="match status" value="1"/>
</dbReference>
<sequence length="726" mass="82996">MAPSTTRRRQPVNKARRTIHPPPTKRRRTVTPVPHDADVVISAQNPIERGKLRQIPEMPIDILFEVFSHLDVLDIMRLSRTTKSLRRLLMHRSSISVWKVALSRDPLPPKPADLNEPQYINLAFSEHCHVHALFPRIILYELGRFCRTALPQENILFYGLSELDYAQTVSRKSVFSVSPRIYFSLVSIFSFVYSHTLNQFGPCVPIRHLSMNPGILRNDQTNYTYIFSREEVRALANDLELAETPVTHLIPALGPQVDDVLQQRVNVNEPTRQFAELCRYAEALRVERIRLAEEAARAKRTQQIFECLYDLGYKDEVAYLEDDGKILSNHSLLKTHKGLTEYGSMLPTILNLLEDARGKVLKRKRRSIYKTRLNIVSDLVKTHAAENPDKIAPSTADVCVVPKIKAILENINVELYNYEEDFADIKAELPKISREWRRSKGMYLLSLMPGNKHDISRLSLATTFFQCHECTEPISYPRVLAHKCVTALRHGYRNQSNDMVLLCKGLQAEPWNFNRNGVKCYELAGGCAVDIVRASGLRAEKATVEDMERADVWLECMNCRVPERGSVVFQWRQAILHGLQHAERDAVAVWRALVNDNDIQAAKDEEVVKTKGHTYDSDDYICSRCHEKVNRSRLRTHCQGRHGIMEASKNDFSLDVDASMNQQPFPILIPLVESSKPEVIELDSEDLEDGEPECIEIMDDDDEPQGSKNSVNRESSERPILIIDND</sequence>
<dbReference type="SMART" id="SM00256">
    <property type="entry name" value="FBOX"/>
    <property type="match status" value="1"/>
</dbReference>
<gene>
    <name evidence="3" type="ORF">EDD18DRAFT_1352885</name>
</gene>
<evidence type="ECO:0000259" key="2">
    <source>
        <dbReference type="PROSITE" id="PS50181"/>
    </source>
</evidence>
<feature type="region of interest" description="Disordered" evidence="1">
    <location>
        <begin position="684"/>
        <end position="726"/>
    </location>
</feature>
<name>A0AA39Q685_9AGAR</name>
<dbReference type="PROSITE" id="PS50181">
    <property type="entry name" value="FBOX"/>
    <property type="match status" value="1"/>
</dbReference>
<comment type="caution">
    <text evidence="3">The sequence shown here is derived from an EMBL/GenBank/DDBJ whole genome shotgun (WGS) entry which is preliminary data.</text>
</comment>
<evidence type="ECO:0000256" key="1">
    <source>
        <dbReference type="SAM" id="MobiDB-lite"/>
    </source>
</evidence>
<accession>A0AA39Q685</accession>
<feature type="region of interest" description="Disordered" evidence="1">
    <location>
        <begin position="1"/>
        <end position="33"/>
    </location>
</feature>
<reference evidence="3" key="1">
    <citation type="submission" date="2023-06" db="EMBL/GenBank/DDBJ databases">
        <authorList>
            <consortium name="Lawrence Berkeley National Laboratory"/>
            <person name="Ahrendt S."/>
            <person name="Sahu N."/>
            <person name="Indic B."/>
            <person name="Wong-Bajracharya J."/>
            <person name="Merenyi Z."/>
            <person name="Ke H.-M."/>
            <person name="Monk M."/>
            <person name="Kocsube S."/>
            <person name="Drula E."/>
            <person name="Lipzen A."/>
            <person name="Balint B."/>
            <person name="Henrissat B."/>
            <person name="Andreopoulos B."/>
            <person name="Martin F.M."/>
            <person name="Harder C.B."/>
            <person name="Rigling D."/>
            <person name="Ford K.L."/>
            <person name="Foster G.D."/>
            <person name="Pangilinan J."/>
            <person name="Papanicolaou A."/>
            <person name="Barry K."/>
            <person name="LaButti K."/>
            <person name="Viragh M."/>
            <person name="Koriabine M."/>
            <person name="Yan M."/>
            <person name="Riley R."/>
            <person name="Champramary S."/>
            <person name="Plett K.L."/>
            <person name="Tsai I.J."/>
            <person name="Slot J."/>
            <person name="Sipos G."/>
            <person name="Plett J."/>
            <person name="Nagy L.G."/>
            <person name="Grigoriev I.V."/>
        </authorList>
    </citation>
    <scope>NUCLEOTIDE SEQUENCE</scope>
    <source>
        <strain evidence="3">HWK02</strain>
    </source>
</reference>
<dbReference type="Pfam" id="PF00646">
    <property type="entry name" value="F-box"/>
    <property type="match status" value="1"/>
</dbReference>
<feature type="domain" description="F-box" evidence="2">
    <location>
        <begin position="52"/>
        <end position="101"/>
    </location>
</feature>
<feature type="compositionally biased region" description="Basic residues" evidence="1">
    <location>
        <begin position="1"/>
        <end position="29"/>
    </location>
</feature>
<dbReference type="Proteomes" id="UP001175228">
    <property type="component" value="Unassembled WGS sequence"/>
</dbReference>
<dbReference type="CDD" id="cd09917">
    <property type="entry name" value="F-box_SF"/>
    <property type="match status" value="1"/>
</dbReference>
<dbReference type="InterPro" id="IPR036047">
    <property type="entry name" value="F-box-like_dom_sf"/>
</dbReference>